<keyword evidence="3" id="KW-1185">Reference proteome</keyword>
<keyword evidence="1" id="KW-1133">Transmembrane helix</keyword>
<reference evidence="2" key="1">
    <citation type="journal article" date="2023" name="G3 (Bethesda)">
        <title>Whole genome assemblies of Zophobas morio and Tenebrio molitor.</title>
        <authorList>
            <person name="Kaur S."/>
            <person name="Stinson S.A."/>
            <person name="diCenzo G.C."/>
        </authorList>
    </citation>
    <scope>NUCLEOTIDE SEQUENCE</scope>
    <source>
        <strain evidence="2">QUZm001</strain>
    </source>
</reference>
<evidence type="ECO:0000256" key="1">
    <source>
        <dbReference type="SAM" id="Phobius"/>
    </source>
</evidence>
<name>A0AA38J0S5_9CUCU</name>
<dbReference type="EMBL" id="JALNTZ010000001">
    <property type="protein sequence ID" value="KAJ3664519.1"/>
    <property type="molecule type" value="Genomic_DNA"/>
</dbReference>
<feature type="transmembrane region" description="Helical" evidence="1">
    <location>
        <begin position="50"/>
        <end position="71"/>
    </location>
</feature>
<dbReference type="AlphaFoldDB" id="A0AA38J0S5"/>
<dbReference type="Proteomes" id="UP001168821">
    <property type="component" value="Unassembled WGS sequence"/>
</dbReference>
<protein>
    <submittedName>
        <fullName evidence="2">Uncharacterized protein</fullName>
    </submittedName>
</protein>
<organism evidence="2 3">
    <name type="scientific">Zophobas morio</name>
    <dbReference type="NCBI Taxonomy" id="2755281"/>
    <lineage>
        <taxon>Eukaryota</taxon>
        <taxon>Metazoa</taxon>
        <taxon>Ecdysozoa</taxon>
        <taxon>Arthropoda</taxon>
        <taxon>Hexapoda</taxon>
        <taxon>Insecta</taxon>
        <taxon>Pterygota</taxon>
        <taxon>Neoptera</taxon>
        <taxon>Endopterygota</taxon>
        <taxon>Coleoptera</taxon>
        <taxon>Polyphaga</taxon>
        <taxon>Cucujiformia</taxon>
        <taxon>Tenebrionidae</taxon>
        <taxon>Zophobas</taxon>
    </lineage>
</organism>
<sequence>MIGIRFSAYSNALYILNPFLLGLLLIYNVYNFYTHKVEVKFPWMRSLEIFFLWFILVAVVFYFFVYLVLVVSGKNLPVFKPAADWGPRYSTLAKSRRMFKAYNMAKEYFTGRNVSGI</sequence>
<feature type="transmembrane region" description="Helical" evidence="1">
    <location>
        <begin position="12"/>
        <end position="30"/>
    </location>
</feature>
<keyword evidence="1" id="KW-0472">Membrane</keyword>
<gene>
    <name evidence="2" type="ORF">Zmor_000078</name>
</gene>
<evidence type="ECO:0000313" key="3">
    <source>
        <dbReference type="Proteomes" id="UP001168821"/>
    </source>
</evidence>
<proteinExistence type="predicted"/>
<evidence type="ECO:0000313" key="2">
    <source>
        <dbReference type="EMBL" id="KAJ3664519.1"/>
    </source>
</evidence>
<keyword evidence="1" id="KW-0812">Transmembrane</keyword>
<accession>A0AA38J0S5</accession>
<comment type="caution">
    <text evidence="2">The sequence shown here is derived from an EMBL/GenBank/DDBJ whole genome shotgun (WGS) entry which is preliminary data.</text>
</comment>